<dbReference type="InterPro" id="IPR036663">
    <property type="entry name" value="Fumarylacetoacetase_C_sf"/>
</dbReference>
<evidence type="ECO:0000259" key="2">
    <source>
        <dbReference type="Pfam" id="PF01557"/>
    </source>
</evidence>
<keyword evidence="3" id="KW-0378">Hydrolase</keyword>
<dbReference type="SUPFAM" id="SSF56529">
    <property type="entry name" value="FAH"/>
    <property type="match status" value="1"/>
</dbReference>
<dbReference type="Proteomes" id="UP000287447">
    <property type="component" value="Unassembled WGS sequence"/>
</dbReference>
<name>A0A3S2VQ85_9PROT</name>
<evidence type="ECO:0000313" key="3">
    <source>
        <dbReference type="EMBL" id="RVU39096.1"/>
    </source>
</evidence>
<reference evidence="4" key="1">
    <citation type="submission" date="2019-01" db="EMBL/GenBank/DDBJ databases">
        <title>Gri0909 isolated from a small marine red alga.</title>
        <authorList>
            <person name="Kim J."/>
            <person name="Jeong S.E."/>
            <person name="Jeon C.O."/>
        </authorList>
    </citation>
    <scope>NUCLEOTIDE SEQUENCE [LARGE SCALE GENOMIC DNA]</scope>
    <source>
        <strain evidence="4">Gri0909</strain>
    </source>
</reference>
<dbReference type="RefSeq" id="WP_127764468.1">
    <property type="nucleotide sequence ID" value="NZ_SADE01000001.1"/>
</dbReference>
<keyword evidence="4" id="KW-1185">Reference proteome</keyword>
<dbReference type="GO" id="GO:0046872">
    <property type="term" value="F:metal ion binding"/>
    <property type="evidence" value="ECO:0007669"/>
    <property type="project" value="UniProtKB-KW"/>
</dbReference>
<proteinExistence type="predicted"/>
<dbReference type="Gene3D" id="3.90.850.10">
    <property type="entry name" value="Fumarylacetoacetase-like, C-terminal domain"/>
    <property type="match status" value="1"/>
</dbReference>
<evidence type="ECO:0000256" key="1">
    <source>
        <dbReference type="ARBA" id="ARBA00022723"/>
    </source>
</evidence>
<organism evidence="3 4">
    <name type="scientific">Hwanghaeella grinnelliae</name>
    <dbReference type="NCBI Taxonomy" id="2500179"/>
    <lineage>
        <taxon>Bacteria</taxon>
        <taxon>Pseudomonadati</taxon>
        <taxon>Pseudomonadota</taxon>
        <taxon>Alphaproteobacteria</taxon>
        <taxon>Rhodospirillales</taxon>
        <taxon>Rhodospirillaceae</taxon>
        <taxon>Hwanghaeella</taxon>
    </lineage>
</organism>
<feature type="domain" description="Fumarylacetoacetase-like C-terminal" evidence="2">
    <location>
        <begin position="27"/>
        <end position="228"/>
    </location>
</feature>
<comment type="caution">
    <text evidence="3">The sequence shown here is derived from an EMBL/GenBank/DDBJ whole genome shotgun (WGS) entry which is preliminary data.</text>
</comment>
<evidence type="ECO:0000313" key="4">
    <source>
        <dbReference type="Proteomes" id="UP000287447"/>
    </source>
</evidence>
<dbReference type="EMBL" id="SADE01000001">
    <property type="protein sequence ID" value="RVU39096.1"/>
    <property type="molecule type" value="Genomic_DNA"/>
</dbReference>
<sequence length="233" mass="26000">MQFCFDPPATTAVPIRGTDEFFPVGEIYCVGRNYWEHRKEMGFGEDRDPPFFFKKGRYSIVNCPDGETVPLPYPPQTSNFHHEIELVVAIGKEGFEIPQEETASYIYGYAVGLDMTRRDLQIKMREKGRPWDNGKNFQYGAPIGAITKADGGAAMNKGRIWVSVNDEMKQDADLAEMIWNVEETIADLSKFHRLYPGDLIYTGTPAGVGPVVSGDTLKGGVDGLGEISVRYTD</sequence>
<dbReference type="Pfam" id="PF01557">
    <property type="entry name" value="FAA_hydrolase"/>
    <property type="match status" value="1"/>
</dbReference>
<gene>
    <name evidence="3" type="ORF">EOI86_07520</name>
</gene>
<dbReference type="PANTHER" id="PTHR11820:SF90">
    <property type="entry name" value="FLUTATHIONE S-TRANSFERASE"/>
    <property type="match status" value="1"/>
</dbReference>
<dbReference type="InterPro" id="IPR011234">
    <property type="entry name" value="Fumarylacetoacetase-like_C"/>
</dbReference>
<dbReference type="OrthoDB" id="9780293at2"/>
<dbReference type="PANTHER" id="PTHR11820">
    <property type="entry name" value="ACYLPYRUVASE"/>
    <property type="match status" value="1"/>
</dbReference>
<dbReference type="GO" id="GO:0018773">
    <property type="term" value="F:acetylpyruvate hydrolase activity"/>
    <property type="evidence" value="ECO:0007669"/>
    <property type="project" value="TreeGrafter"/>
</dbReference>
<protein>
    <submittedName>
        <fullName evidence="3">FAA hydrolase family protein</fullName>
    </submittedName>
</protein>
<accession>A0A3S2VQ85</accession>
<keyword evidence="1" id="KW-0479">Metal-binding</keyword>
<dbReference type="AlphaFoldDB" id="A0A3S2VQ85"/>